<reference evidence="13 14" key="1">
    <citation type="submission" date="2018-06" db="EMBL/GenBank/DDBJ databases">
        <authorList>
            <consortium name="Pathogen Informatics"/>
            <person name="Doyle S."/>
        </authorList>
    </citation>
    <scope>NUCLEOTIDE SEQUENCE [LARGE SCALE GENOMIC DNA]</scope>
    <source>
        <strain evidence="13 14">NCTC10698</strain>
    </source>
</reference>
<evidence type="ECO:0000256" key="9">
    <source>
        <dbReference type="ARBA" id="ARBA00025772"/>
    </source>
</evidence>
<dbReference type="Pfam" id="PF12019">
    <property type="entry name" value="GspH"/>
    <property type="match status" value="1"/>
</dbReference>
<evidence type="ECO:0000313" key="14">
    <source>
        <dbReference type="Proteomes" id="UP000255070"/>
    </source>
</evidence>
<evidence type="ECO:0000259" key="12">
    <source>
        <dbReference type="Pfam" id="PF12019"/>
    </source>
</evidence>
<dbReference type="SUPFAM" id="SSF54523">
    <property type="entry name" value="Pili subunits"/>
    <property type="match status" value="1"/>
</dbReference>
<dbReference type="NCBIfam" id="TIGR02532">
    <property type="entry name" value="IV_pilin_GFxxxE"/>
    <property type="match status" value="1"/>
</dbReference>
<dbReference type="Proteomes" id="UP000255070">
    <property type="component" value="Unassembled WGS sequence"/>
</dbReference>
<comment type="similarity">
    <text evidence="9">Belongs to the GSP H family.</text>
</comment>
<evidence type="ECO:0000256" key="4">
    <source>
        <dbReference type="ARBA" id="ARBA00022481"/>
    </source>
</evidence>
<keyword evidence="3" id="KW-1003">Cell membrane</keyword>
<dbReference type="AlphaFoldDB" id="A0A8B4S032"/>
<evidence type="ECO:0000256" key="5">
    <source>
        <dbReference type="ARBA" id="ARBA00022519"/>
    </source>
</evidence>
<dbReference type="InterPro" id="IPR012902">
    <property type="entry name" value="N_methyl_site"/>
</dbReference>
<evidence type="ECO:0000256" key="7">
    <source>
        <dbReference type="ARBA" id="ARBA00022989"/>
    </source>
</evidence>
<dbReference type="InterPro" id="IPR022346">
    <property type="entry name" value="T2SS_GspH"/>
</dbReference>
<comment type="subcellular location">
    <subcellularLocation>
        <location evidence="1">Cell inner membrane</location>
        <topology evidence="1">Single-pass membrane protein</topology>
    </subcellularLocation>
</comment>
<keyword evidence="8 11" id="KW-0472">Membrane</keyword>
<sequence length="216" mass="23521">MQLTKRTGSLGCGTGPPSTRSLHVPLLQQRPASRHPVLSSYGFTSIELIVTVAIAAVLSAIAVPSFNFIFERWRVMEAVEIMKSSLMFARSEAIKRGGNVYLEKLPRTTVGCVTDGTTQDWDCGWVVFVDSNGNRRWNSGEEIQRYEPPTKVTVTRTKSGATIRVDRWGMMDGANLIGFTIAPQPAGIASAATKGICMSSGGRIRVIEQKDVPCTN</sequence>
<keyword evidence="7 11" id="KW-1133">Transmembrane helix</keyword>
<evidence type="ECO:0000256" key="6">
    <source>
        <dbReference type="ARBA" id="ARBA00022692"/>
    </source>
</evidence>
<accession>A0A8B4S032</accession>
<proteinExistence type="inferred from homology"/>
<feature type="domain" description="General secretion pathway GspH" evidence="12">
    <location>
        <begin position="82"/>
        <end position="202"/>
    </location>
</feature>
<dbReference type="EMBL" id="UFXL01000001">
    <property type="protein sequence ID" value="SUY75960.1"/>
    <property type="molecule type" value="Genomic_DNA"/>
</dbReference>
<dbReference type="GO" id="GO:0005886">
    <property type="term" value="C:plasma membrane"/>
    <property type="evidence" value="ECO:0007669"/>
    <property type="project" value="UniProtKB-SubCell"/>
</dbReference>
<evidence type="ECO:0000313" key="13">
    <source>
        <dbReference type="EMBL" id="SUY75960.1"/>
    </source>
</evidence>
<name>A0A8B4S032_COMTE</name>
<keyword evidence="6 11" id="KW-0812">Transmembrane</keyword>
<gene>
    <name evidence="13" type="ORF">NCTC10698_01381</name>
</gene>
<dbReference type="Gene3D" id="3.55.40.10">
    <property type="entry name" value="minor pseudopilin epsh domain"/>
    <property type="match status" value="1"/>
</dbReference>
<evidence type="ECO:0000256" key="8">
    <source>
        <dbReference type="ARBA" id="ARBA00023136"/>
    </source>
</evidence>
<evidence type="ECO:0000256" key="10">
    <source>
        <dbReference type="ARBA" id="ARBA00030775"/>
    </source>
</evidence>
<protein>
    <recommendedName>
        <fullName evidence="2">Type II secretion system protein H</fullName>
    </recommendedName>
    <alternativeName>
        <fullName evidence="10">General secretion pathway protein H</fullName>
    </alternativeName>
</protein>
<comment type="caution">
    <text evidence="13">The sequence shown here is derived from an EMBL/GenBank/DDBJ whole genome shotgun (WGS) entry which is preliminary data.</text>
</comment>
<evidence type="ECO:0000256" key="2">
    <source>
        <dbReference type="ARBA" id="ARBA00021549"/>
    </source>
</evidence>
<evidence type="ECO:0000256" key="3">
    <source>
        <dbReference type="ARBA" id="ARBA00022475"/>
    </source>
</evidence>
<dbReference type="GO" id="GO:0015628">
    <property type="term" value="P:protein secretion by the type II secretion system"/>
    <property type="evidence" value="ECO:0007669"/>
    <property type="project" value="InterPro"/>
</dbReference>
<dbReference type="GO" id="GO:0015627">
    <property type="term" value="C:type II protein secretion system complex"/>
    <property type="evidence" value="ECO:0007669"/>
    <property type="project" value="InterPro"/>
</dbReference>
<feature type="transmembrane region" description="Helical" evidence="11">
    <location>
        <begin position="48"/>
        <end position="70"/>
    </location>
</feature>
<keyword evidence="14" id="KW-1185">Reference proteome</keyword>
<organism evidence="13 14">
    <name type="scientific">Comamonas testosteroni</name>
    <name type="common">Pseudomonas testosteroni</name>
    <dbReference type="NCBI Taxonomy" id="285"/>
    <lineage>
        <taxon>Bacteria</taxon>
        <taxon>Pseudomonadati</taxon>
        <taxon>Pseudomonadota</taxon>
        <taxon>Betaproteobacteria</taxon>
        <taxon>Burkholderiales</taxon>
        <taxon>Comamonadaceae</taxon>
        <taxon>Comamonas</taxon>
    </lineage>
</organism>
<evidence type="ECO:0000256" key="1">
    <source>
        <dbReference type="ARBA" id="ARBA00004377"/>
    </source>
</evidence>
<evidence type="ECO:0000256" key="11">
    <source>
        <dbReference type="SAM" id="Phobius"/>
    </source>
</evidence>
<keyword evidence="4" id="KW-0488">Methylation</keyword>
<keyword evidence="5" id="KW-0997">Cell inner membrane</keyword>
<dbReference type="InterPro" id="IPR045584">
    <property type="entry name" value="Pilin-like"/>
</dbReference>